<protein>
    <submittedName>
        <fullName evidence="1">Uncharacterized protein</fullName>
    </submittedName>
</protein>
<name>A0A6C0BJ87_9ZZZZ</name>
<accession>A0A6C0BJ87</accession>
<sequence>MTQIFHLYINSSETILFKIYFLSIILDHRIKNNWIVNEQKNIDR</sequence>
<evidence type="ECO:0000313" key="1">
    <source>
        <dbReference type="EMBL" id="QHS92415.1"/>
    </source>
</evidence>
<proteinExistence type="predicted"/>
<reference evidence="1" key="1">
    <citation type="journal article" date="2020" name="Nature">
        <title>Giant virus diversity and host interactions through global metagenomics.</title>
        <authorList>
            <person name="Schulz F."/>
            <person name="Roux S."/>
            <person name="Paez-Espino D."/>
            <person name="Jungbluth S."/>
            <person name="Walsh D.A."/>
            <person name="Denef V.J."/>
            <person name="McMahon K.D."/>
            <person name="Konstantinidis K.T."/>
            <person name="Eloe-Fadrosh E.A."/>
            <person name="Kyrpides N.C."/>
            <person name="Woyke T."/>
        </authorList>
    </citation>
    <scope>NUCLEOTIDE SEQUENCE</scope>
    <source>
        <strain evidence="1">GVMAG-M-3300014204-73</strain>
    </source>
</reference>
<dbReference type="AlphaFoldDB" id="A0A6C0BJ87"/>
<dbReference type="EMBL" id="MN739179">
    <property type="protein sequence ID" value="QHS92415.1"/>
    <property type="molecule type" value="Genomic_DNA"/>
</dbReference>
<organism evidence="1">
    <name type="scientific">viral metagenome</name>
    <dbReference type="NCBI Taxonomy" id="1070528"/>
    <lineage>
        <taxon>unclassified sequences</taxon>
        <taxon>metagenomes</taxon>
        <taxon>organismal metagenomes</taxon>
    </lineage>
</organism>